<gene>
    <name evidence="2" type="ORF">PMNZ_063</name>
</gene>
<feature type="chain" id="PRO_5017214097" description="Thioredoxin domain-containing protein" evidence="1">
    <location>
        <begin position="35"/>
        <end position="191"/>
    </location>
</feature>
<evidence type="ECO:0008006" key="3">
    <source>
        <dbReference type="Google" id="ProtNLM"/>
    </source>
</evidence>
<dbReference type="SUPFAM" id="SSF52833">
    <property type="entry name" value="Thioredoxin-like"/>
    <property type="match status" value="1"/>
</dbReference>
<keyword evidence="1" id="KW-0732">Signal</keyword>
<protein>
    <recommendedName>
        <fullName evidence="3">Thioredoxin domain-containing protein</fullName>
    </recommendedName>
</protein>
<accession>A0A385HZD3</accession>
<proteinExistence type="predicted"/>
<dbReference type="AlphaFoldDB" id="A0A385HZD3"/>
<keyword evidence="2" id="KW-0934">Plastid</keyword>
<evidence type="ECO:0000313" key="2">
    <source>
        <dbReference type="EMBL" id="AXY63026.1"/>
    </source>
</evidence>
<organism evidence="2">
    <name type="scientific">Paulinella micropora</name>
    <dbReference type="NCBI Taxonomy" id="1928728"/>
    <lineage>
        <taxon>Eukaryota</taxon>
        <taxon>Sar</taxon>
        <taxon>Rhizaria</taxon>
        <taxon>Cercozoa</taxon>
        <taxon>Imbricatea</taxon>
        <taxon>Silicofilosea</taxon>
        <taxon>Euglyphida</taxon>
        <taxon>Paulinellidae</taxon>
        <taxon>Paulinella</taxon>
    </lineage>
</organism>
<dbReference type="Gene3D" id="3.40.30.10">
    <property type="entry name" value="Glutaredoxin"/>
    <property type="match status" value="1"/>
</dbReference>
<dbReference type="InterPro" id="IPR048069">
    <property type="entry name" value="Thylak_slr1796"/>
</dbReference>
<dbReference type="EMBL" id="MG976688">
    <property type="protein sequence ID" value="AXY63026.1"/>
    <property type="molecule type" value="Genomic_DNA"/>
</dbReference>
<sequence length="191" mass="21151">MAFLRSCSNSFIIVGSKLILFLLTLLLIAESVNASRTTNSYDGNVYPLYAGNGSLVPPPISLGEALKNHRIIVLAFYLDDSAESKIFAPVLSEVQRLWGRSIELIILPTDPLQWQSNSDPLQPAYYWHGRIPQVVVIDKSGTILMDEEGQVPIEIINKAISRASGRESSFEPIESETLSFNELNSELVSQN</sequence>
<dbReference type="InterPro" id="IPR036249">
    <property type="entry name" value="Thioredoxin-like_sf"/>
</dbReference>
<name>A0A385HZD3_9EUKA</name>
<geneLocation type="plastid" evidence="2"/>
<feature type="signal peptide" evidence="1">
    <location>
        <begin position="1"/>
        <end position="34"/>
    </location>
</feature>
<reference evidence="2" key="1">
    <citation type="submission" date="2018-02" db="EMBL/GenBank/DDBJ databases">
        <title>Genome reduction pattern in chromatophore genome of Paulinella.</title>
        <authorList>
            <person name="Lhee D."/>
            <person name="Yoon H.S."/>
        </authorList>
    </citation>
    <scope>NUCLEOTIDE SEQUENCE</scope>
    <source>
        <strain evidence="2">NZ27</strain>
    </source>
</reference>
<evidence type="ECO:0000256" key="1">
    <source>
        <dbReference type="SAM" id="SignalP"/>
    </source>
</evidence>
<dbReference type="NCBIfam" id="NF038096">
    <property type="entry name" value="thylak_slr1796"/>
    <property type="match status" value="1"/>
</dbReference>